<sequence length="143" mass="15965">MIDAVKCEGRDLALILRASYAGEGIQFFTPPDFSQQLAYMNRPAGYVIPPHVHNPVPRDVQFTKEVLFIRSGRVRVDFYDEGQRYLESRVLAAGDVILLAFGGHGFEMLEPSEIIEVKQGPYAGDADKTRFEPVPPGQVVLKD</sequence>
<organism evidence="1 2">
    <name type="scientific">Ramlibacter lithotrophicus</name>
    <dbReference type="NCBI Taxonomy" id="2606681"/>
    <lineage>
        <taxon>Bacteria</taxon>
        <taxon>Pseudomonadati</taxon>
        <taxon>Pseudomonadota</taxon>
        <taxon>Betaproteobacteria</taxon>
        <taxon>Burkholderiales</taxon>
        <taxon>Comamonadaceae</taxon>
        <taxon>Ramlibacter</taxon>
    </lineage>
</organism>
<dbReference type="Gene3D" id="2.60.120.10">
    <property type="entry name" value="Jelly Rolls"/>
    <property type="match status" value="1"/>
</dbReference>
<dbReference type="InterPro" id="IPR014710">
    <property type="entry name" value="RmlC-like_jellyroll"/>
</dbReference>
<keyword evidence="2" id="KW-1185">Reference proteome</keyword>
<dbReference type="RefSeq" id="WP_168109866.1">
    <property type="nucleotide sequence ID" value="NZ_VTOX01000012.1"/>
</dbReference>
<protein>
    <recommendedName>
        <fullName evidence="3">Cupin domain-containing protein</fullName>
    </recommendedName>
</protein>
<name>A0A7X6I8U9_9BURK</name>
<reference evidence="1 2" key="1">
    <citation type="journal article" date="2020" name="Nature">
        <title>Bacterial chemolithoautotrophy via manganese oxidation.</title>
        <authorList>
            <person name="Yu H."/>
            <person name="Leadbetter J.R."/>
        </authorList>
    </citation>
    <scope>NUCLEOTIDE SEQUENCE [LARGE SCALE GENOMIC DNA]</scope>
    <source>
        <strain evidence="1 2">RBP-1</strain>
    </source>
</reference>
<dbReference type="AlphaFoldDB" id="A0A7X6I8U9"/>
<dbReference type="EMBL" id="VTOX01000012">
    <property type="protein sequence ID" value="NKE68740.1"/>
    <property type="molecule type" value="Genomic_DNA"/>
</dbReference>
<dbReference type="Proteomes" id="UP000521868">
    <property type="component" value="Unassembled WGS sequence"/>
</dbReference>
<gene>
    <name evidence="1" type="ORF">RAMLITH_23235</name>
</gene>
<evidence type="ECO:0008006" key="3">
    <source>
        <dbReference type="Google" id="ProtNLM"/>
    </source>
</evidence>
<accession>A0A7X6I8U9</accession>
<dbReference type="SUPFAM" id="SSF51182">
    <property type="entry name" value="RmlC-like cupins"/>
    <property type="match status" value="1"/>
</dbReference>
<proteinExistence type="predicted"/>
<evidence type="ECO:0000313" key="2">
    <source>
        <dbReference type="Proteomes" id="UP000521868"/>
    </source>
</evidence>
<dbReference type="InterPro" id="IPR011051">
    <property type="entry name" value="RmlC_Cupin_sf"/>
</dbReference>
<comment type="caution">
    <text evidence="1">The sequence shown here is derived from an EMBL/GenBank/DDBJ whole genome shotgun (WGS) entry which is preliminary data.</text>
</comment>
<evidence type="ECO:0000313" key="1">
    <source>
        <dbReference type="EMBL" id="NKE68740.1"/>
    </source>
</evidence>